<dbReference type="CDD" id="cd02503">
    <property type="entry name" value="MobA"/>
    <property type="match status" value="1"/>
</dbReference>
<evidence type="ECO:0000259" key="4">
    <source>
        <dbReference type="Pfam" id="PF03205"/>
    </source>
</evidence>
<feature type="domain" description="MobA-like NTP transferase" evidence="5">
    <location>
        <begin position="176"/>
        <end position="331"/>
    </location>
</feature>
<dbReference type="InterPro" id="IPR029044">
    <property type="entry name" value="Nucleotide-diphossugar_trans"/>
</dbReference>
<evidence type="ECO:0000259" key="5">
    <source>
        <dbReference type="Pfam" id="PF12804"/>
    </source>
</evidence>
<sequence>MFHPFEIALCGLSGSGKTTLIEKLIQRFCEDGFKVAAFKHGCHRFEIDREGKDSARFTKAGAAPVLIADREKEALISQGSDRRDIAGSTLSADLLFIEGLKELPIPKLLMVDRQRAVLPMLENDAIPQVLALVHDGNASGLERFSLPLFHRNDLPAIGIFVEKRFRKHAEAVPLHGLVLAGGQSSRMGCDKATLSYHGANQLERTAALLGGVCDEVFISCRAEQIESYATSAGVKAIADSYLDMGPLGGLLSAQRQRPDAAWLVAACDFPLLDEAAIATLTKARNPFRFATAFLSGDRDRPEPLLTIYEPKSRRRLLEAHASGNNSLRSFLCSNRVLLVEPHDPSALFNANDPDAFDKARQMMKNRGPR</sequence>
<dbReference type="InterPro" id="IPR027417">
    <property type="entry name" value="P-loop_NTPase"/>
</dbReference>
<feature type="binding site" evidence="3">
    <location>
        <position position="191"/>
    </location>
    <ligand>
        <name>GTP</name>
        <dbReference type="ChEBI" id="CHEBI:37565"/>
    </ligand>
</feature>
<dbReference type="SUPFAM" id="SSF53448">
    <property type="entry name" value="Nucleotide-diphospho-sugar transferases"/>
    <property type="match status" value="1"/>
</dbReference>
<comment type="function">
    <text evidence="3">Transfers a GMP moiety from GTP to Mo-molybdopterin (Mo-MPT) cofactor (Moco or molybdenum cofactor) to form Mo-molybdopterin guanine dinucleotide (Mo-MGD) cofactor.</text>
</comment>
<accession>A0A7C5DK48</accession>
<dbReference type="GO" id="GO:0005737">
    <property type="term" value="C:cytoplasm"/>
    <property type="evidence" value="ECO:0007669"/>
    <property type="project" value="UniProtKB-SubCell"/>
</dbReference>
<dbReference type="GO" id="GO:0061603">
    <property type="term" value="F:molybdenum cofactor guanylyltransferase activity"/>
    <property type="evidence" value="ECO:0007669"/>
    <property type="project" value="UniProtKB-EC"/>
</dbReference>
<keyword evidence="3" id="KW-0479">Metal-binding</keyword>
<comment type="cofactor">
    <cofactor evidence="3">
        <name>Mg(2+)</name>
        <dbReference type="ChEBI" id="CHEBI:18420"/>
    </cofactor>
</comment>
<reference evidence="6" key="1">
    <citation type="journal article" date="2020" name="mSystems">
        <title>Genome- and Community-Level Interaction Insights into Carbon Utilization and Element Cycling Functions of Hydrothermarchaeota in Hydrothermal Sediment.</title>
        <authorList>
            <person name="Zhou Z."/>
            <person name="Liu Y."/>
            <person name="Xu W."/>
            <person name="Pan J."/>
            <person name="Luo Z.H."/>
            <person name="Li M."/>
        </authorList>
    </citation>
    <scope>NUCLEOTIDE SEQUENCE [LARGE SCALE GENOMIC DNA]</scope>
    <source>
        <strain evidence="6">HyVt-633</strain>
    </source>
</reference>
<comment type="similarity">
    <text evidence="3">Belongs to the MobA family.</text>
</comment>
<evidence type="ECO:0000256" key="1">
    <source>
        <dbReference type="ARBA" id="ARBA00023134"/>
    </source>
</evidence>
<gene>
    <name evidence="6" type="primary">mobB</name>
    <name evidence="3" type="synonym">mobA</name>
    <name evidence="6" type="ORF">ENL07_04200</name>
</gene>
<dbReference type="NCBIfam" id="NF011059">
    <property type="entry name" value="PRK14490.1"/>
    <property type="match status" value="1"/>
</dbReference>
<keyword evidence="3" id="KW-0963">Cytoplasm</keyword>
<keyword evidence="6" id="KW-0548">Nucleotidyltransferase</keyword>
<dbReference type="NCBIfam" id="TIGR00176">
    <property type="entry name" value="mobB"/>
    <property type="match status" value="1"/>
</dbReference>
<dbReference type="InterPro" id="IPR052539">
    <property type="entry name" value="MGD_biosynthesis_adapter"/>
</dbReference>
<dbReference type="Gene3D" id="3.90.550.10">
    <property type="entry name" value="Spore Coat Polysaccharide Biosynthesis Protein SpsA, Chain A"/>
    <property type="match status" value="1"/>
</dbReference>
<dbReference type="PANTHER" id="PTHR40072:SF1">
    <property type="entry name" value="MOLYBDOPTERIN-GUANINE DINUCLEOTIDE BIOSYNTHESIS ADAPTER PROTEIN"/>
    <property type="match status" value="1"/>
</dbReference>
<dbReference type="SUPFAM" id="SSF52540">
    <property type="entry name" value="P-loop containing nucleoside triphosphate hydrolases"/>
    <property type="match status" value="1"/>
</dbReference>
<comment type="caution">
    <text evidence="6">The sequence shown here is derived from an EMBL/GenBank/DDBJ whole genome shotgun (WGS) entry which is preliminary data.</text>
</comment>
<dbReference type="GO" id="GO:0046872">
    <property type="term" value="F:metal ion binding"/>
    <property type="evidence" value="ECO:0007669"/>
    <property type="project" value="UniProtKB-KW"/>
</dbReference>
<dbReference type="GO" id="GO:0006777">
    <property type="term" value="P:Mo-molybdopterin cofactor biosynthetic process"/>
    <property type="evidence" value="ECO:0007669"/>
    <property type="project" value="UniProtKB-KW"/>
</dbReference>
<feature type="binding site" evidence="3">
    <location>
        <position position="268"/>
    </location>
    <ligand>
        <name>GTP</name>
        <dbReference type="ChEBI" id="CHEBI:37565"/>
    </ligand>
</feature>
<dbReference type="Pfam" id="PF12804">
    <property type="entry name" value="NTP_transf_3"/>
    <property type="match status" value="1"/>
</dbReference>
<evidence type="ECO:0000256" key="2">
    <source>
        <dbReference type="ARBA" id="ARBA00023150"/>
    </source>
</evidence>
<keyword evidence="3" id="KW-0460">Magnesium</keyword>
<comment type="domain">
    <text evidence="3">The N-terminal domain determines nucleotide recognition and specific binding, while the C-terminal domain determines the specific binding to the target protein.</text>
</comment>
<dbReference type="InterPro" id="IPR004435">
    <property type="entry name" value="MobB_dom"/>
</dbReference>
<dbReference type="Gene3D" id="3.40.50.300">
    <property type="entry name" value="P-loop containing nucleotide triphosphate hydrolases"/>
    <property type="match status" value="1"/>
</dbReference>
<comment type="caution">
    <text evidence="3">Lacks conserved residue(s) required for the propagation of feature annotation.</text>
</comment>
<keyword evidence="3" id="KW-0808">Transferase</keyword>
<evidence type="ECO:0000256" key="3">
    <source>
        <dbReference type="HAMAP-Rule" id="MF_00316"/>
    </source>
</evidence>
<feature type="binding site" evidence="3">
    <location>
        <begin position="179"/>
        <end position="181"/>
    </location>
    <ligand>
        <name>GTP</name>
        <dbReference type="ChEBI" id="CHEBI:37565"/>
    </ligand>
</feature>
<dbReference type="Proteomes" id="UP000886058">
    <property type="component" value="Unassembled WGS sequence"/>
</dbReference>
<feature type="binding site" evidence="3">
    <location>
        <position position="239"/>
    </location>
    <ligand>
        <name>GTP</name>
        <dbReference type="ChEBI" id="CHEBI:37565"/>
    </ligand>
</feature>
<dbReference type="HAMAP" id="MF_00316">
    <property type="entry name" value="MobA"/>
    <property type="match status" value="1"/>
</dbReference>
<dbReference type="Pfam" id="PF03205">
    <property type="entry name" value="MobB"/>
    <property type="match status" value="1"/>
</dbReference>
<dbReference type="InterPro" id="IPR013482">
    <property type="entry name" value="Molybde_CF_guanTrfase"/>
</dbReference>
<evidence type="ECO:0000313" key="6">
    <source>
        <dbReference type="EMBL" id="HHE31834.1"/>
    </source>
</evidence>
<organism evidence="6">
    <name type="scientific">Chlorobaculum parvum</name>
    <dbReference type="NCBI Taxonomy" id="274539"/>
    <lineage>
        <taxon>Bacteria</taxon>
        <taxon>Pseudomonadati</taxon>
        <taxon>Chlorobiota</taxon>
        <taxon>Chlorobiia</taxon>
        <taxon>Chlorobiales</taxon>
        <taxon>Chlorobiaceae</taxon>
        <taxon>Chlorobaculum</taxon>
    </lineage>
</organism>
<dbReference type="CDD" id="cd03116">
    <property type="entry name" value="MobB"/>
    <property type="match status" value="1"/>
</dbReference>
<dbReference type="PANTHER" id="PTHR40072">
    <property type="entry name" value="MOLYBDOPTERIN-GUANINE DINUCLEOTIDE BIOSYNTHESIS ADAPTER PROTEIN-RELATED"/>
    <property type="match status" value="1"/>
</dbReference>
<keyword evidence="3" id="KW-0547">Nucleotide-binding</keyword>
<comment type="catalytic activity">
    <reaction evidence="3">
        <text>Mo-molybdopterin + GTP + H(+) = Mo-molybdopterin guanine dinucleotide + diphosphate</text>
        <dbReference type="Rhea" id="RHEA:34243"/>
        <dbReference type="ChEBI" id="CHEBI:15378"/>
        <dbReference type="ChEBI" id="CHEBI:33019"/>
        <dbReference type="ChEBI" id="CHEBI:37565"/>
        <dbReference type="ChEBI" id="CHEBI:71302"/>
        <dbReference type="ChEBI" id="CHEBI:71310"/>
        <dbReference type="EC" id="2.7.7.77"/>
    </reaction>
</comment>
<feature type="domain" description="Molybdopterin-guanine dinucleotide biosynthesis protein B (MobB)" evidence="4">
    <location>
        <begin position="7"/>
        <end position="134"/>
    </location>
</feature>
<comment type="subcellular location">
    <subcellularLocation>
        <location evidence="3">Cytoplasm</location>
    </subcellularLocation>
</comment>
<dbReference type="EMBL" id="DRSQ01000088">
    <property type="protein sequence ID" value="HHE31834.1"/>
    <property type="molecule type" value="Genomic_DNA"/>
</dbReference>
<dbReference type="GO" id="GO:0005525">
    <property type="term" value="F:GTP binding"/>
    <property type="evidence" value="ECO:0007669"/>
    <property type="project" value="UniProtKB-UniRule"/>
</dbReference>
<keyword evidence="2 3" id="KW-0501">Molybdenum cofactor biosynthesis</keyword>
<dbReference type="AlphaFoldDB" id="A0A7C5DK48"/>
<dbReference type="EC" id="2.7.7.77" evidence="3"/>
<proteinExistence type="inferred from homology"/>
<feature type="binding site" evidence="3">
    <location>
        <position position="268"/>
    </location>
    <ligand>
        <name>Mg(2+)</name>
        <dbReference type="ChEBI" id="CHEBI:18420"/>
    </ligand>
</feature>
<dbReference type="InterPro" id="IPR025877">
    <property type="entry name" value="MobA-like_NTP_Trfase"/>
</dbReference>
<name>A0A7C5DK48_9CHLB</name>
<keyword evidence="1 3" id="KW-0342">GTP-binding</keyword>
<protein>
    <recommendedName>
        <fullName evidence="3">Probable molybdenum cofactor guanylyltransferase</fullName>
        <shortName evidence="3">MoCo guanylyltransferase</shortName>
        <ecNumber evidence="3">2.7.7.77</ecNumber>
    </recommendedName>
    <alternativeName>
        <fullName evidence="3">GTP:molybdopterin guanylyltransferase</fullName>
    </alternativeName>
    <alternativeName>
        <fullName evidence="3">Mo-MPT guanylyltransferase</fullName>
    </alternativeName>
    <alternativeName>
        <fullName evidence="3">Molybdopterin guanylyltransferase</fullName>
    </alternativeName>
    <alternativeName>
        <fullName evidence="3">Molybdopterin-guanine dinucleotide synthase</fullName>
        <shortName evidence="3">MGD synthase</shortName>
    </alternativeName>
</protein>